<evidence type="ECO:0000313" key="3">
    <source>
        <dbReference type="Proteomes" id="UP000694399"/>
    </source>
</evidence>
<dbReference type="AlphaFoldDB" id="A0A8C8Y5F9"/>
<feature type="compositionally biased region" description="Basic and acidic residues" evidence="1">
    <location>
        <begin position="10"/>
        <end position="23"/>
    </location>
</feature>
<dbReference type="Proteomes" id="UP000694399">
    <property type="component" value="Unassembled WGS sequence"/>
</dbReference>
<evidence type="ECO:0000313" key="2">
    <source>
        <dbReference type="Ensembl" id="ENSPLOP00000027015.1"/>
    </source>
</evidence>
<sequence length="67" mass="7701">MYEPGDDNNSDLRSEDSMSRKGAESPPPRSASSFCSDRDRDRRGRSRDLGSRDRWPYPRNPRGSMSH</sequence>
<feature type="region of interest" description="Disordered" evidence="1">
    <location>
        <begin position="1"/>
        <end position="67"/>
    </location>
</feature>
<feature type="compositionally biased region" description="Basic and acidic residues" evidence="1">
    <location>
        <begin position="36"/>
        <end position="56"/>
    </location>
</feature>
<proteinExistence type="predicted"/>
<reference evidence="2" key="2">
    <citation type="submission" date="2025-09" db="UniProtKB">
        <authorList>
            <consortium name="Ensembl"/>
        </authorList>
    </citation>
    <scope>IDENTIFICATION</scope>
</reference>
<protein>
    <submittedName>
        <fullName evidence="2">Uncharacterized protein</fullName>
    </submittedName>
</protein>
<reference evidence="2" key="1">
    <citation type="submission" date="2025-08" db="UniProtKB">
        <authorList>
            <consortium name="Ensembl"/>
        </authorList>
    </citation>
    <scope>IDENTIFICATION</scope>
</reference>
<dbReference type="Ensembl" id="ENSPLOT00000029835.1">
    <property type="protein sequence ID" value="ENSPLOP00000027015.1"/>
    <property type="gene ID" value="ENSPLOG00000019814.1"/>
</dbReference>
<keyword evidence="3" id="KW-1185">Reference proteome</keyword>
<name>A0A8C8Y5F9_PANLE</name>
<evidence type="ECO:0000256" key="1">
    <source>
        <dbReference type="SAM" id="MobiDB-lite"/>
    </source>
</evidence>
<accession>A0A8C8Y5F9</accession>
<dbReference type="GeneTree" id="ENSGT00990000212724"/>
<organism evidence="2 3">
    <name type="scientific">Panthera leo</name>
    <name type="common">Lion</name>
    <dbReference type="NCBI Taxonomy" id="9689"/>
    <lineage>
        <taxon>Eukaryota</taxon>
        <taxon>Metazoa</taxon>
        <taxon>Chordata</taxon>
        <taxon>Craniata</taxon>
        <taxon>Vertebrata</taxon>
        <taxon>Euteleostomi</taxon>
        <taxon>Mammalia</taxon>
        <taxon>Eutheria</taxon>
        <taxon>Laurasiatheria</taxon>
        <taxon>Carnivora</taxon>
        <taxon>Feliformia</taxon>
        <taxon>Felidae</taxon>
        <taxon>Pantherinae</taxon>
        <taxon>Panthera</taxon>
    </lineage>
</organism>